<organism evidence="5">
    <name type="scientific">uncultured Sphingomonadaceae bacterium</name>
    <dbReference type="NCBI Taxonomy" id="169976"/>
    <lineage>
        <taxon>Bacteria</taxon>
        <taxon>Pseudomonadati</taxon>
        <taxon>Pseudomonadota</taxon>
        <taxon>Alphaproteobacteria</taxon>
        <taxon>Sphingomonadales</taxon>
        <taxon>Sphingomonadaceae</taxon>
        <taxon>environmental samples</taxon>
    </lineage>
</organism>
<keyword evidence="4" id="KW-0249">Electron transport</keyword>
<proteinExistence type="predicted"/>
<keyword evidence="3" id="KW-0574">Periplasm</keyword>
<dbReference type="Gene3D" id="2.60.40.420">
    <property type="entry name" value="Cupredoxins - blue copper proteins"/>
    <property type="match status" value="1"/>
</dbReference>
<evidence type="ECO:0000313" key="5">
    <source>
        <dbReference type="EMBL" id="CAA9489220.1"/>
    </source>
</evidence>
<dbReference type="InterPro" id="IPR002386">
    <property type="entry name" value="Amicyanin/Pseudoazurin"/>
</dbReference>
<dbReference type="InterPro" id="IPR008972">
    <property type="entry name" value="Cupredoxin"/>
</dbReference>
<name>A0A6J4S8V9_9SPHN</name>
<evidence type="ECO:0000256" key="2">
    <source>
        <dbReference type="ARBA" id="ARBA00022448"/>
    </source>
</evidence>
<evidence type="ECO:0000256" key="3">
    <source>
        <dbReference type="ARBA" id="ARBA00022764"/>
    </source>
</evidence>
<dbReference type="GO" id="GO:0005507">
    <property type="term" value="F:copper ion binding"/>
    <property type="evidence" value="ECO:0007669"/>
    <property type="project" value="InterPro"/>
</dbReference>
<protein>
    <submittedName>
        <fullName evidence="5">Uncharacterized protein</fullName>
    </submittedName>
</protein>
<evidence type="ECO:0000256" key="4">
    <source>
        <dbReference type="ARBA" id="ARBA00022982"/>
    </source>
</evidence>
<sequence>MLNKGADGKLMVYEPAFLTVKTGDMVKFLATTKGYSAESVDGKLPAGAKPFRGWAKSNERVARAGALTARAACSGFGLDRIRLVRRGRSG</sequence>
<gene>
    <name evidence="5" type="ORF">AVDCRST_MAG91-450</name>
</gene>
<dbReference type="EMBL" id="CADCVX010000102">
    <property type="protein sequence ID" value="CAA9489220.1"/>
    <property type="molecule type" value="Genomic_DNA"/>
</dbReference>
<reference evidence="5" key="1">
    <citation type="submission" date="2020-02" db="EMBL/GenBank/DDBJ databases">
        <authorList>
            <person name="Meier V. D."/>
        </authorList>
    </citation>
    <scope>NUCLEOTIDE SEQUENCE</scope>
    <source>
        <strain evidence="5">AVDCRST_MAG91</strain>
    </source>
</reference>
<dbReference type="SUPFAM" id="SSF49503">
    <property type="entry name" value="Cupredoxins"/>
    <property type="match status" value="1"/>
</dbReference>
<dbReference type="PRINTS" id="PR00155">
    <property type="entry name" value="AMICYANIN"/>
</dbReference>
<evidence type="ECO:0000256" key="1">
    <source>
        <dbReference type="ARBA" id="ARBA00004418"/>
    </source>
</evidence>
<keyword evidence="2" id="KW-0813">Transport</keyword>
<dbReference type="GO" id="GO:0009055">
    <property type="term" value="F:electron transfer activity"/>
    <property type="evidence" value="ECO:0007669"/>
    <property type="project" value="InterPro"/>
</dbReference>
<comment type="subcellular location">
    <subcellularLocation>
        <location evidence="1">Periplasm</location>
    </subcellularLocation>
</comment>
<dbReference type="AlphaFoldDB" id="A0A6J4S8V9"/>
<accession>A0A6J4S8V9</accession>
<dbReference type="GO" id="GO:0042597">
    <property type="term" value="C:periplasmic space"/>
    <property type="evidence" value="ECO:0007669"/>
    <property type="project" value="UniProtKB-SubCell"/>
</dbReference>